<keyword evidence="4" id="KW-1185">Reference proteome</keyword>
<dbReference type="EMBL" id="BSOK01000009">
    <property type="protein sequence ID" value="GLR28490.1"/>
    <property type="molecule type" value="Genomic_DNA"/>
</dbReference>
<dbReference type="Proteomes" id="UP001156645">
    <property type="component" value="Unassembled WGS sequence"/>
</dbReference>
<reference evidence="4" key="3">
    <citation type="journal article" date="2019" name="Int. J. Syst. Evol. Microbiol.">
        <title>The Global Catalogue of Microorganisms (GCM) 10K type strain sequencing project: providing services to taxonomists for standard genome sequencing and annotation.</title>
        <authorList>
            <consortium name="The Broad Institute Genomics Platform"/>
            <consortium name="The Broad Institute Genome Sequencing Center for Infectious Disease"/>
            <person name="Wu L."/>
            <person name="Ma J."/>
        </authorList>
    </citation>
    <scope>NUCLEOTIDE SEQUENCE [LARGE SCALE GENOMIC DNA]</scope>
    <source>
        <strain evidence="4">NBRC 103191</strain>
    </source>
</reference>
<evidence type="ECO:0000313" key="1">
    <source>
        <dbReference type="EMBL" id="GLR28490.1"/>
    </source>
</evidence>
<evidence type="ECO:0000313" key="2">
    <source>
        <dbReference type="EMBL" id="SDD52852.1"/>
    </source>
</evidence>
<accession>A0A1G6VGV8</accession>
<gene>
    <name evidence="1" type="ORF">GCM10007915_07280</name>
    <name evidence="2" type="ORF">SAMN05660405_00580</name>
</gene>
<evidence type="ECO:0000313" key="3">
    <source>
        <dbReference type="Proteomes" id="UP000198501"/>
    </source>
</evidence>
<reference evidence="1" key="1">
    <citation type="journal article" date="2014" name="Int. J. Syst. Evol. Microbiol.">
        <title>Complete genome of a new Firmicutes species belonging to the dominant human colonic microbiota ('Ruminococcus bicirculans') reveals two chromosomes and a selective capacity to utilize plant glucans.</title>
        <authorList>
            <consortium name="NISC Comparative Sequencing Program"/>
            <person name="Wegmann U."/>
            <person name="Louis P."/>
            <person name="Goesmann A."/>
            <person name="Henrissat B."/>
            <person name="Duncan S.H."/>
            <person name="Flint H.J."/>
        </authorList>
    </citation>
    <scope>NUCLEOTIDE SEQUENCE</scope>
    <source>
        <strain evidence="1">NBRC 103191</strain>
    </source>
</reference>
<name>A0A1G6VGV8_9GAMM</name>
<protein>
    <submittedName>
        <fullName evidence="2">Uncharacterized protein</fullName>
    </submittedName>
</protein>
<evidence type="ECO:0000313" key="4">
    <source>
        <dbReference type="Proteomes" id="UP001156645"/>
    </source>
</evidence>
<proteinExistence type="predicted"/>
<reference evidence="1" key="4">
    <citation type="submission" date="2023-01" db="EMBL/GenBank/DDBJ databases">
        <title>Draft genome sequence of Psychrobacter pacificensis strain NBRC 103191.</title>
        <authorList>
            <person name="Sun Q."/>
            <person name="Mori K."/>
        </authorList>
    </citation>
    <scope>NUCLEOTIDE SEQUENCE</scope>
    <source>
        <strain evidence="1">NBRC 103191</strain>
    </source>
</reference>
<organism evidence="2 3">
    <name type="scientific">Psychrobacter pacificensis</name>
    <dbReference type="NCBI Taxonomy" id="112002"/>
    <lineage>
        <taxon>Bacteria</taxon>
        <taxon>Pseudomonadati</taxon>
        <taxon>Pseudomonadota</taxon>
        <taxon>Gammaproteobacteria</taxon>
        <taxon>Moraxellales</taxon>
        <taxon>Moraxellaceae</taxon>
        <taxon>Psychrobacter</taxon>
    </lineage>
</organism>
<dbReference type="Proteomes" id="UP000198501">
    <property type="component" value="Unassembled WGS sequence"/>
</dbReference>
<dbReference type="EMBL" id="FNAL01000003">
    <property type="protein sequence ID" value="SDD52852.1"/>
    <property type="molecule type" value="Genomic_DNA"/>
</dbReference>
<dbReference type="AlphaFoldDB" id="A0A1G6VGV8"/>
<reference evidence="2 3" key="2">
    <citation type="submission" date="2016-10" db="EMBL/GenBank/DDBJ databases">
        <authorList>
            <person name="de Groot N.N."/>
        </authorList>
    </citation>
    <scope>NUCLEOTIDE SEQUENCE [LARGE SCALE GENOMIC DNA]</scope>
    <source>
        <strain evidence="2 3">DSM 23406</strain>
    </source>
</reference>
<dbReference type="RefSeq" id="WP_093068671.1">
    <property type="nucleotide sequence ID" value="NZ_BSOK01000009.1"/>
</dbReference>
<sequence>MSISFVFDPTLNEAVKDFCREYWSYNSPDNYLAHVEILCQSYGISYSLLFRTLSKCQAYLDDVHCEYCGRPYELDVPADIPYARSLRSWFCEGCISFSGGQITVSR</sequence>